<keyword evidence="2" id="KW-1185">Reference proteome</keyword>
<sequence>MRELRKDANFMAREKLRTKIAKDEAYEKKFKRLVAEIQSEEGRESNIYEREKSARKRANNSKKGSERARENVAYVYQNF</sequence>
<protein>
    <submittedName>
        <fullName evidence="1">Uncharacterized protein</fullName>
    </submittedName>
</protein>
<gene>
    <name evidence="1" type="ORF">NQ176_g6872</name>
</gene>
<organism evidence="1 2">
    <name type="scientific">Zarea fungicola</name>
    <dbReference type="NCBI Taxonomy" id="93591"/>
    <lineage>
        <taxon>Eukaryota</taxon>
        <taxon>Fungi</taxon>
        <taxon>Dikarya</taxon>
        <taxon>Ascomycota</taxon>
        <taxon>Pezizomycotina</taxon>
        <taxon>Sordariomycetes</taxon>
        <taxon>Hypocreomycetidae</taxon>
        <taxon>Hypocreales</taxon>
        <taxon>Cordycipitaceae</taxon>
        <taxon>Zarea</taxon>
    </lineage>
</organism>
<dbReference type="Proteomes" id="UP001143910">
    <property type="component" value="Unassembled WGS sequence"/>
</dbReference>
<dbReference type="EMBL" id="JANJQO010001057">
    <property type="protein sequence ID" value="KAJ2972937.1"/>
    <property type="molecule type" value="Genomic_DNA"/>
</dbReference>
<evidence type="ECO:0000313" key="1">
    <source>
        <dbReference type="EMBL" id="KAJ2972937.1"/>
    </source>
</evidence>
<evidence type="ECO:0000313" key="2">
    <source>
        <dbReference type="Proteomes" id="UP001143910"/>
    </source>
</evidence>
<comment type="caution">
    <text evidence="1">The sequence shown here is derived from an EMBL/GenBank/DDBJ whole genome shotgun (WGS) entry which is preliminary data.</text>
</comment>
<proteinExistence type="predicted"/>
<name>A0ACC1N104_9HYPO</name>
<reference evidence="1" key="1">
    <citation type="submission" date="2022-08" db="EMBL/GenBank/DDBJ databases">
        <title>Genome Sequence of Lecanicillium fungicola.</title>
        <authorList>
            <person name="Buettner E."/>
        </authorList>
    </citation>
    <scope>NUCLEOTIDE SEQUENCE</scope>
    <source>
        <strain evidence="1">Babe33</strain>
    </source>
</reference>
<accession>A0ACC1N104</accession>